<dbReference type="RefSeq" id="WP_108963095.1">
    <property type="nucleotide sequence ID" value="NZ_QEFB01000011.1"/>
</dbReference>
<name>A0A2U1TCN3_9MICO</name>
<keyword evidence="1" id="KW-0812">Transmembrane</keyword>
<accession>A0A2U1TCN3</accession>
<keyword evidence="1" id="KW-1133">Transmembrane helix</keyword>
<evidence type="ECO:0000313" key="2">
    <source>
        <dbReference type="EMBL" id="PWC06649.1"/>
    </source>
</evidence>
<evidence type="ECO:0000256" key="1">
    <source>
        <dbReference type="SAM" id="Phobius"/>
    </source>
</evidence>
<dbReference type="EMBL" id="QEFB01000011">
    <property type="protein sequence ID" value="PWC06649.1"/>
    <property type="molecule type" value="Genomic_DNA"/>
</dbReference>
<sequence>MLVSKHTVKPGNGQVLPRYHWWQLFSRSLFHLHLTDEGGTPETWSVDIRHAGDENGTVYAELYRDGVHHARSELPAAFAVPGGTIEVELSVFGLKRCHYVTPDGWEQQLVPDPASAEGLRAHLDRTYPVLSRAVGIASALILIVALVLGAPQIIELIAQVPPVAERLGAFSSPVQLPAWANVSLTVAAVAASTERALRLRYNRILDGGFFDGDD</sequence>
<proteinExistence type="predicted"/>
<feature type="transmembrane region" description="Helical" evidence="1">
    <location>
        <begin position="129"/>
        <end position="154"/>
    </location>
</feature>
<keyword evidence="1" id="KW-0472">Membrane</keyword>
<evidence type="ECO:0000313" key="3">
    <source>
        <dbReference type="Proteomes" id="UP000244962"/>
    </source>
</evidence>
<gene>
    <name evidence="2" type="ORF">DF223_10310</name>
</gene>
<dbReference type="Proteomes" id="UP000244962">
    <property type="component" value="Unassembled WGS sequence"/>
</dbReference>
<protein>
    <submittedName>
        <fullName evidence="2">Uncharacterized protein</fullName>
    </submittedName>
</protein>
<comment type="caution">
    <text evidence="2">The sequence shown here is derived from an EMBL/GenBank/DDBJ whole genome shotgun (WGS) entry which is preliminary data.</text>
</comment>
<dbReference type="AlphaFoldDB" id="A0A2U1TCN3"/>
<keyword evidence="3" id="KW-1185">Reference proteome</keyword>
<reference evidence="3" key="1">
    <citation type="submission" date="2018-04" db="EMBL/GenBank/DDBJ databases">
        <authorList>
            <person name="Liu S."/>
            <person name="Wang Z."/>
            <person name="Li J."/>
        </authorList>
    </citation>
    <scope>NUCLEOTIDE SEQUENCE [LARGE SCALE GENOMIC DNA]</scope>
    <source>
        <strain evidence="3">622</strain>
    </source>
</reference>
<organism evidence="2 3">
    <name type="scientific">Mycetocola zhujimingii</name>
    <dbReference type="NCBI Taxonomy" id="2079792"/>
    <lineage>
        <taxon>Bacteria</taxon>
        <taxon>Bacillati</taxon>
        <taxon>Actinomycetota</taxon>
        <taxon>Actinomycetes</taxon>
        <taxon>Micrococcales</taxon>
        <taxon>Microbacteriaceae</taxon>
        <taxon>Mycetocola</taxon>
    </lineage>
</organism>